<dbReference type="EMBL" id="CM043807">
    <property type="protein sequence ID" value="KAI4803307.1"/>
    <property type="molecule type" value="Genomic_DNA"/>
</dbReference>
<evidence type="ECO:0000313" key="1">
    <source>
        <dbReference type="EMBL" id="KAI4803307.1"/>
    </source>
</evidence>
<gene>
    <name evidence="1" type="ORF">KUCAC02_006858</name>
</gene>
<proteinExistence type="predicted"/>
<keyword evidence="2" id="KW-1185">Reference proteome</keyword>
<name>A0ACB9VTM8_CHAAC</name>
<feature type="non-terminal residue" evidence="1">
    <location>
        <position position="1"/>
    </location>
</feature>
<organism evidence="1 2">
    <name type="scientific">Chaenocephalus aceratus</name>
    <name type="common">Blackfin icefish</name>
    <name type="synonym">Chaenichthys aceratus</name>
    <dbReference type="NCBI Taxonomy" id="36190"/>
    <lineage>
        <taxon>Eukaryota</taxon>
        <taxon>Metazoa</taxon>
        <taxon>Chordata</taxon>
        <taxon>Craniata</taxon>
        <taxon>Vertebrata</taxon>
        <taxon>Euteleostomi</taxon>
        <taxon>Actinopterygii</taxon>
        <taxon>Neopterygii</taxon>
        <taxon>Teleostei</taxon>
        <taxon>Neoteleostei</taxon>
        <taxon>Acanthomorphata</taxon>
        <taxon>Eupercaria</taxon>
        <taxon>Perciformes</taxon>
        <taxon>Notothenioidei</taxon>
        <taxon>Channichthyidae</taxon>
        <taxon>Chaenocephalus</taxon>
    </lineage>
</organism>
<sequence length="76" mass="8489">TGTYNNTTNIQDYTETVTGYITKCIEDVTHTRSITIRANQRPWLTGEVHRLLSNIAFREGIPAGLRAARAILSRGI</sequence>
<feature type="non-terminal residue" evidence="1">
    <location>
        <position position="76"/>
    </location>
</feature>
<dbReference type="Proteomes" id="UP001057452">
    <property type="component" value="Chromosome 23"/>
</dbReference>
<comment type="caution">
    <text evidence="1">The sequence shown here is derived from an EMBL/GenBank/DDBJ whole genome shotgun (WGS) entry which is preliminary data.</text>
</comment>
<reference evidence="1" key="1">
    <citation type="submission" date="2022-05" db="EMBL/GenBank/DDBJ databases">
        <title>Chromosome-level genome of Chaenocephalus aceratus.</title>
        <authorList>
            <person name="Park H."/>
        </authorList>
    </citation>
    <scope>NUCLEOTIDE SEQUENCE</scope>
    <source>
        <strain evidence="1">KU_202001</strain>
    </source>
</reference>
<accession>A0ACB9VTM8</accession>
<evidence type="ECO:0000313" key="2">
    <source>
        <dbReference type="Proteomes" id="UP001057452"/>
    </source>
</evidence>
<protein>
    <submittedName>
        <fullName evidence="1">Uncharacterized protein</fullName>
    </submittedName>
</protein>